<dbReference type="Proteomes" id="UP000635726">
    <property type="component" value="Unassembled WGS sequence"/>
</dbReference>
<evidence type="ECO:0000259" key="1">
    <source>
        <dbReference type="Pfam" id="PF00501"/>
    </source>
</evidence>
<dbReference type="EMBL" id="BMOE01000018">
    <property type="protein sequence ID" value="GGJ87512.1"/>
    <property type="molecule type" value="Genomic_DNA"/>
</dbReference>
<reference evidence="3" key="1">
    <citation type="journal article" date="2014" name="Int. J. Syst. Evol. Microbiol.">
        <title>Complete genome sequence of Corynebacterium casei LMG S-19264T (=DSM 44701T), isolated from a smear-ripened cheese.</title>
        <authorList>
            <consortium name="US DOE Joint Genome Institute (JGI-PGF)"/>
            <person name="Walter F."/>
            <person name="Albersmeier A."/>
            <person name="Kalinowski J."/>
            <person name="Ruckert C."/>
        </authorList>
    </citation>
    <scope>NUCLEOTIDE SEQUENCE</scope>
    <source>
        <strain evidence="3">JCM 14371</strain>
    </source>
</reference>
<name>A0A917PQ06_9DEIO</name>
<evidence type="ECO:0000313" key="4">
    <source>
        <dbReference type="Proteomes" id="UP000635726"/>
    </source>
</evidence>
<evidence type="ECO:0000259" key="2">
    <source>
        <dbReference type="Pfam" id="PF13193"/>
    </source>
</evidence>
<dbReference type="InterPro" id="IPR042099">
    <property type="entry name" value="ANL_N_sf"/>
</dbReference>
<accession>A0A917PQ06</accession>
<dbReference type="Gene3D" id="3.30.300.30">
    <property type="match status" value="1"/>
</dbReference>
<proteinExistence type="predicted"/>
<dbReference type="InterPro" id="IPR000873">
    <property type="entry name" value="AMP-dep_synth/lig_dom"/>
</dbReference>
<dbReference type="InterPro" id="IPR025110">
    <property type="entry name" value="AMP-bd_C"/>
</dbReference>
<comment type="caution">
    <text evidence="3">The sequence shown here is derived from an EMBL/GenBank/DDBJ whole genome shotgun (WGS) entry which is preliminary data.</text>
</comment>
<keyword evidence="4" id="KW-1185">Reference proteome</keyword>
<dbReference type="InterPro" id="IPR045851">
    <property type="entry name" value="AMP-bd_C_sf"/>
</dbReference>
<dbReference type="GO" id="GO:0016878">
    <property type="term" value="F:acid-thiol ligase activity"/>
    <property type="evidence" value="ECO:0007669"/>
    <property type="project" value="UniProtKB-ARBA"/>
</dbReference>
<evidence type="ECO:0000313" key="3">
    <source>
        <dbReference type="EMBL" id="GGJ87512.1"/>
    </source>
</evidence>
<dbReference type="PROSITE" id="PS00455">
    <property type="entry name" value="AMP_BINDING"/>
    <property type="match status" value="1"/>
</dbReference>
<feature type="domain" description="AMP-dependent synthetase/ligase" evidence="1">
    <location>
        <begin position="32"/>
        <end position="404"/>
    </location>
</feature>
<dbReference type="Gene3D" id="3.40.50.12780">
    <property type="entry name" value="N-terminal domain of ligase-like"/>
    <property type="match status" value="1"/>
</dbReference>
<dbReference type="PANTHER" id="PTHR43767:SF1">
    <property type="entry name" value="NONRIBOSOMAL PEPTIDE SYNTHASE PES1 (EUROFUNG)-RELATED"/>
    <property type="match status" value="1"/>
</dbReference>
<gene>
    <name evidence="3" type="primary">fadD-3</name>
    <name evidence="3" type="ORF">GCM10008939_34510</name>
</gene>
<protein>
    <submittedName>
        <fullName evidence="3">Long-chain-fatty-acid--CoA ligase</fullName>
    </submittedName>
</protein>
<keyword evidence="3" id="KW-0436">Ligase</keyword>
<dbReference type="InterPro" id="IPR020845">
    <property type="entry name" value="AMP-binding_CS"/>
</dbReference>
<dbReference type="InterPro" id="IPR050237">
    <property type="entry name" value="ATP-dep_AMP-bd_enzyme"/>
</dbReference>
<sequence length="551" mass="59614">MTATAPVQRYWPKNKPRSIPVPVTGLYDNLHVTAHRYPDRQAVWFYGQTLTYAALLDLSDRFSGHLAAHGVQKGDRVMLCLQNSPQWIAAAHAIWRLGAVVVPLAPMLGPKEFGFFVQDAGIRVGIVAAELYAHAKTGGLGHAVSVTLANGLPEDRGGVAFPAGLDATPDLQAGDVTWEAAVQAQPAPRAEVSADDLCVMPYTSGTTGFPKGCMHTHHSVQANAAGGAFWGTVTSGDTTLATLPYFHVTGFTSSLLSPIFAGAGLIVMARWDRETARVLIRDHGVMGWTNTATMVVDLLANPNLVSSDLVSLKLVNGGGASMPEALGRRWKELSGLEFLEGYGLSETMAQTHSNPQERPKLQCLGIPFFGVDARIVDLDTLRELPQGETGEIVLSGPQVFQGYWNRPEASAEAFMELDGRRYFRSGDLGYMDEEGYFYFVDRLKRMVNSGGMKVWPAEVEAALHAHPAVQEACVIAVPDARMGEKARALLVLKAGQSVTEAEFIEWARGQMAHYKAPREVRFVEVLPKGPTGKVAWRPLQEAARAEAAAQG</sequence>
<dbReference type="RefSeq" id="WP_188964552.1">
    <property type="nucleotide sequence ID" value="NZ_BMOE01000018.1"/>
</dbReference>
<dbReference type="Pfam" id="PF13193">
    <property type="entry name" value="AMP-binding_C"/>
    <property type="match status" value="1"/>
</dbReference>
<dbReference type="Pfam" id="PF00501">
    <property type="entry name" value="AMP-binding"/>
    <property type="match status" value="1"/>
</dbReference>
<dbReference type="SUPFAM" id="SSF56801">
    <property type="entry name" value="Acetyl-CoA synthetase-like"/>
    <property type="match status" value="1"/>
</dbReference>
<organism evidence="3 4">
    <name type="scientific">Deinococcus aquiradiocola</name>
    <dbReference type="NCBI Taxonomy" id="393059"/>
    <lineage>
        <taxon>Bacteria</taxon>
        <taxon>Thermotogati</taxon>
        <taxon>Deinococcota</taxon>
        <taxon>Deinococci</taxon>
        <taxon>Deinococcales</taxon>
        <taxon>Deinococcaceae</taxon>
        <taxon>Deinococcus</taxon>
    </lineage>
</organism>
<dbReference type="NCBIfam" id="NF006181">
    <property type="entry name" value="PRK08314.1"/>
    <property type="match status" value="1"/>
</dbReference>
<reference evidence="3" key="2">
    <citation type="submission" date="2020-09" db="EMBL/GenBank/DDBJ databases">
        <authorList>
            <person name="Sun Q."/>
            <person name="Ohkuma M."/>
        </authorList>
    </citation>
    <scope>NUCLEOTIDE SEQUENCE</scope>
    <source>
        <strain evidence="3">JCM 14371</strain>
    </source>
</reference>
<dbReference type="PANTHER" id="PTHR43767">
    <property type="entry name" value="LONG-CHAIN-FATTY-ACID--COA LIGASE"/>
    <property type="match status" value="1"/>
</dbReference>
<feature type="domain" description="AMP-binding enzyme C-terminal" evidence="2">
    <location>
        <begin position="458"/>
        <end position="533"/>
    </location>
</feature>
<dbReference type="AlphaFoldDB" id="A0A917PQ06"/>